<name>A0A0C9SR59_PAXIN</name>
<accession>A0A0C9SR59</accession>
<organism evidence="2 3">
    <name type="scientific">Paxillus involutus ATCC 200175</name>
    <dbReference type="NCBI Taxonomy" id="664439"/>
    <lineage>
        <taxon>Eukaryota</taxon>
        <taxon>Fungi</taxon>
        <taxon>Dikarya</taxon>
        <taxon>Basidiomycota</taxon>
        <taxon>Agaricomycotina</taxon>
        <taxon>Agaricomycetes</taxon>
        <taxon>Agaricomycetidae</taxon>
        <taxon>Boletales</taxon>
        <taxon>Paxilineae</taxon>
        <taxon>Paxillaceae</taxon>
        <taxon>Paxillus</taxon>
    </lineage>
</organism>
<feature type="region of interest" description="Disordered" evidence="1">
    <location>
        <begin position="192"/>
        <end position="255"/>
    </location>
</feature>
<reference evidence="2 3" key="1">
    <citation type="submission" date="2014-06" db="EMBL/GenBank/DDBJ databases">
        <authorList>
            <consortium name="DOE Joint Genome Institute"/>
            <person name="Kuo A."/>
            <person name="Kohler A."/>
            <person name="Nagy L.G."/>
            <person name="Floudas D."/>
            <person name="Copeland A."/>
            <person name="Barry K.W."/>
            <person name="Cichocki N."/>
            <person name="Veneault-Fourrey C."/>
            <person name="LaButti K."/>
            <person name="Lindquist E.A."/>
            <person name="Lipzen A."/>
            <person name="Lundell T."/>
            <person name="Morin E."/>
            <person name="Murat C."/>
            <person name="Sun H."/>
            <person name="Tunlid A."/>
            <person name="Henrissat B."/>
            <person name="Grigoriev I.V."/>
            <person name="Hibbett D.S."/>
            <person name="Martin F."/>
            <person name="Nordberg H.P."/>
            <person name="Cantor M.N."/>
            <person name="Hua S.X."/>
        </authorList>
    </citation>
    <scope>NUCLEOTIDE SEQUENCE [LARGE SCALE GENOMIC DNA]</scope>
    <source>
        <strain evidence="2 3">ATCC 200175</strain>
    </source>
</reference>
<evidence type="ECO:0000313" key="3">
    <source>
        <dbReference type="Proteomes" id="UP000053647"/>
    </source>
</evidence>
<keyword evidence="3" id="KW-1185">Reference proteome</keyword>
<dbReference type="Proteomes" id="UP000053647">
    <property type="component" value="Unassembled WGS sequence"/>
</dbReference>
<protein>
    <submittedName>
        <fullName evidence="2">Uncharacterized protein</fullName>
    </submittedName>
</protein>
<dbReference type="HOGENOM" id="CLU_041175_1_0_1"/>
<reference evidence="3" key="2">
    <citation type="submission" date="2015-01" db="EMBL/GenBank/DDBJ databases">
        <title>Evolutionary Origins and Diversification of the Mycorrhizal Mutualists.</title>
        <authorList>
            <consortium name="DOE Joint Genome Institute"/>
            <consortium name="Mycorrhizal Genomics Consortium"/>
            <person name="Kohler A."/>
            <person name="Kuo A."/>
            <person name="Nagy L.G."/>
            <person name="Floudas D."/>
            <person name="Copeland A."/>
            <person name="Barry K.W."/>
            <person name="Cichocki N."/>
            <person name="Veneault-Fourrey C."/>
            <person name="LaButti K."/>
            <person name="Lindquist E.A."/>
            <person name="Lipzen A."/>
            <person name="Lundell T."/>
            <person name="Morin E."/>
            <person name="Murat C."/>
            <person name="Riley R."/>
            <person name="Ohm R."/>
            <person name="Sun H."/>
            <person name="Tunlid A."/>
            <person name="Henrissat B."/>
            <person name="Grigoriev I.V."/>
            <person name="Hibbett D.S."/>
            <person name="Martin F."/>
        </authorList>
    </citation>
    <scope>NUCLEOTIDE SEQUENCE [LARGE SCALE GENOMIC DNA]</scope>
    <source>
        <strain evidence="3">ATCC 200175</strain>
    </source>
</reference>
<proteinExistence type="predicted"/>
<gene>
    <name evidence="2" type="ORF">PAXINDRAFT_157696</name>
</gene>
<feature type="compositionally biased region" description="Polar residues" evidence="1">
    <location>
        <begin position="192"/>
        <end position="212"/>
    </location>
</feature>
<sequence length="363" mass="38989">MSGRGRGRGRGSTKDETTANFCIVWETATNTGRTSKMVKWLVDHPVDCIVLFSEDKSTPRPEGRASGRTKLEICAVIAELVFKDDEDYGLLLTSHAAKFAKAVQDRLATLKKAYCEQAVKVTQTGNGITPDTEGHSNLLQAVEKEFPWYSDLHSLWRGIPSYTPKAVINSAPGASRGAQLLALVQNKNLSETAASSDPSVVNHSATATPDVQATTAPSPTPPSDPSAVPQAATGALASPTAWPPPIGNQDKGKECAADTPFEDEMVEPSQDVDMDGGDVGDLDCPIEGDTDMDSRYARGHKRSVSARSPSPLLLPPLYIQKKVLCLIWTTALRFALAPLHLKLLQHLVVVRPIVPPALTEAHL</sequence>
<evidence type="ECO:0000256" key="1">
    <source>
        <dbReference type="SAM" id="MobiDB-lite"/>
    </source>
</evidence>
<dbReference type="EMBL" id="KN819415">
    <property type="protein sequence ID" value="KIJ10159.1"/>
    <property type="molecule type" value="Genomic_DNA"/>
</dbReference>
<evidence type="ECO:0000313" key="2">
    <source>
        <dbReference type="EMBL" id="KIJ10159.1"/>
    </source>
</evidence>
<dbReference type="OrthoDB" id="2693027at2759"/>
<dbReference type="AlphaFoldDB" id="A0A0C9SR59"/>